<sequence length="169" mass="19186">MNCLNIFLCKSVFSHATIHLKSTKGCNNNYCIWRCWQVWCLNIKEFLSTKVCTKTSFSNCVISQVKGCCSCQDRVTSVSDIGKWTTMYKGRCTVNCLNQVRFNSILQNQSQGTFNLQITYRNWCTVVTITNNDISQTAFQVLDVCSQAKNCHDFGSNGNVKAILTWDTI</sequence>
<gene>
    <name evidence="1" type="ORF">SMIDD22_01233</name>
</gene>
<reference evidence="1 2" key="1">
    <citation type="submission" date="2016-01" db="EMBL/GenBank/DDBJ databases">
        <title>Highly variable Streptococcus oralis are common among viridans streptococci isolated from primates.</title>
        <authorList>
            <person name="Denapaite D."/>
            <person name="Rieger M."/>
            <person name="Koendgen S."/>
            <person name="Brueckner R."/>
            <person name="Ochigava I."/>
            <person name="Kappeler P."/>
            <person name="Maetz-Rensing K."/>
            <person name="Leendertz F."/>
            <person name="Hakenbeck R."/>
        </authorList>
    </citation>
    <scope>NUCLEOTIDE SEQUENCE [LARGE SCALE GENOMIC DNA]</scope>
    <source>
        <strain evidence="1 2">DD22</strain>
    </source>
</reference>
<proteinExistence type="predicted"/>
<comment type="caution">
    <text evidence="1">The sequence shown here is derived from an EMBL/GenBank/DDBJ whole genome shotgun (WGS) entry which is preliminary data.</text>
</comment>
<evidence type="ECO:0000313" key="2">
    <source>
        <dbReference type="Proteomes" id="UP000070779"/>
    </source>
</evidence>
<organism evidence="1 2">
    <name type="scientific">Streptococcus mitis</name>
    <dbReference type="NCBI Taxonomy" id="28037"/>
    <lineage>
        <taxon>Bacteria</taxon>
        <taxon>Bacillati</taxon>
        <taxon>Bacillota</taxon>
        <taxon>Bacilli</taxon>
        <taxon>Lactobacillales</taxon>
        <taxon>Streptococcaceae</taxon>
        <taxon>Streptococcus</taxon>
        <taxon>Streptococcus mitis group</taxon>
    </lineage>
</organism>
<evidence type="ECO:0000313" key="1">
    <source>
        <dbReference type="EMBL" id="KXU11743.1"/>
    </source>
</evidence>
<protein>
    <submittedName>
        <fullName evidence="1">Uncharacterized protein</fullName>
    </submittedName>
</protein>
<accession>A0A139RAG2</accession>
<dbReference type="AlphaFoldDB" id="A0A139RAG2"/>
<dbReference type="EMBL" id="LQZD01000338">
    <property type="protein sequence ID" value="KXU11743.1"/>
    <property type="molecule type" value="Genomic_DNA"/>
</dbReference>
<name>A0A139RAG2_STRMT</name>
<dbReference type="Proteomes" id="UP000070779">
    <property type="component" value="Unassembled WGS sequence"/>
</dbReference>